<reference evidence="2" key="1">
    <citation type="journal article" date="2021" name="J Fungi (Basel)">
        <title>Genomic and Metabolomic Analyses of the Marine Fungus Emericellopsis cladophorae: Insights into Saltwater Adaptability Mechanisms and Its Biosynthetic Potential.</title>
        <authorList>
            <person name="Goncalves M.F.M."/>
            <person name="Hilario S."/>
            <person name="Van de Peer Y."/>
            <person name="Esteves A.C."/>
            <person name="Alves A."/>
        </authorList>
    </citation>
    <scope>NUCLEOTIDE SEQUENCE</scope>
    <source>
        <strain evidence="2">MUM 19.33</strain>
    </source>
</reference>
<evidence type="ECO:0000313" key="2">
    <source>
        <dbReference type="EMBL" id="KAI6782093.1"/>
    </source>
</evidence>
<dbReference type="InterPro" id="IPR036380">
    <property type="entry name" value="Isochorismatase-like_sf"/>
</dbReference>
<sequence length="82" mass="9016">MGLFHTIGVLTEVCVALPSLTFIGQGYDVFVITDASGSFAEYTREATHKTLVQHGVQLFNGIAATGELQRDWRNDVEGFRVL</sequence>
<dbReference type="AlphaFoldDB" id="A0A9P9Y2S5"/>
<protein>
    <recommendedName>
        <fullName evidence="4">Isochorismatase-like domain-containing protein</fullName>
    </recommendedName>
</protein>
<dbReference type="RefSeq" id="XP_051362949.1">
    <property type="nucleotide sequence ID" value="XM_051505789.1"/>
</dbReference>
<dbReference type="PANTHER" id="PTHR43559">
    <property type="entry name" value="HYDROLASE YCAC-RELATED"/>
    <property type="match status" value="1"/>
</dbReference>
<proteinExistence type="predicted"/>
<gene>
    <name evidence="2" type="ORF">J7T54_003513</name>
</gene>
<dbReference type="EMBL" id="JAGIXG020000016">
    <property type="protein sequence ID" value="KAI6782093.1"/>
    <property type="molecule type" value="Genomic_DNA"/>
</dbReference>
<reference evidence="2" key="2">
    <citation type="submission" date="2022-07" db="EMBL/GenBank/DDBJ databases">
        <authorList>
            <person name="Goncalves M.F.M."/>
            <person name="Hilario S."/>
            <person name="Van De Peer Y."/>
            <person name="Esteves A.C."/>
            <person name="Alves A."/>
        </authorList>
    </citation>
    <scope>NUCLEOTIDE SEQUENCE</scope>
    <source>
        <strain evidence="2">MUM 19.33</strain>
    </source>
</reference>
<dbReference type="SUPFAM" id="SSF52499">
    <property type="entry name" value="Isochorismatase-like hydrolases"/>
    <property type="match status" value="1"/>
</dbReference>
<feature type="chain" id="PRO_5040355522" description="Isochorismatase-like domain-containing protein" evidence="1">
    <location>
        <begin position="17"/>
        <end position="82"/>
    </location>
</feature>
<name>A0A9P9Y2S5_9HYPO</name>
<comment type="caution">
    <text evidence="2">The sequence shown here is derived from an EMBL/GenBank/DDBJ whole genome shotgun (WGS) entry which is preliminary data.</text>
</comment>
<dbReference type="GeneID" id="75830013"/>
<dbReference type="Gene3D" id="3.40.50.850">
    <property type="entry name" value="Isochorismatase-like"/>
    <property type="match status" value="1"/>
</dbReference>
<dbReference type="InterPro" id="IPR053152">
    <property type="entry name" value="Hydrolase_YcaC-like"/>
</dbReference>
<dbReference type="OrthoDB" id="167809at2759"/>
<feature type="signal peptide" evidence="1">
    <location>
        <begin position="1"/>
        <end position="16"/>
    </location>
</feature>
<organism evidence="2 3">
    <name type="scientific">Emericellopsis cladophorae</name>
    <dbReference type="NCBI Taxonomy" id="2686198"/>
    <lineage>
        <taxon>Eukaryota</taxon>
        <taxon>Fungi</taxon>
        <taxon>Dikarya</taxon>
        <taxon>Ascomycota</taxon>
        <taxon>Pezizomycotina</taxon>
        <taxon>Sordariomycetes</taxon>
        <taxon>Hypocreomycetidae</taxon>
        <taxon>Hypocreales</taxon>
        <taxon>Bionectriaceae</taxon>
        <taxon>Emericellopsis</taxon>
    </lineage>
</organism>
<evidence type="ECO:0000256" key="1">
    <source>
        <dbReference type="SAM" id="SignalP"/>
    </source>
</evidence>
<keyword evidence="1" id="KW-0732">Signal</keyword>
<evidence type="ECO:0000313" key="3">
    <source>
        <dbReference type="Proteomes" id="UP001055219"/>
    </source>
</evidence>
<dbReference type="Proteomes" id="UP001055219">
    <property type="component" value="Unassembled WGS sequence"/>
</dbReference>
<dbReference type="PANTHER" id="PTHR43559:SF3">
    <property type="entry name" value="HYDROLASE YCAC-RELATED"/>
    <property type="match status" value="1"/>
</dbReference>
<evidence type="ECO:0008006" key="4">
    <source>
        <dbReference type="Google" id="ProtNLM"/>
    </source>
</evidence>
<keyword evidence="3" id="KW-1185">Reference proteome</keyword>
<accession>A0A9P9Y2S5</accession>